<reference evidence="1" key="1">
    <citation type="submission" date="2017-02" db="EMBL/GenBank/DDBJ databases">
        <title>Delving into the versatile metabolic prowess of the omnipresent phylum Bacteroidetes.</title>
        <authorList>
            <person name="Nobu M.K."/>
            <person name="Mei R."/>
            <person name="Narihiro T."/>
            <person name="Kuroda K."/>
            <person name="Liu W.-T."/>
        </authorList>
    </citation>
    <scope>NUCLEOTIDE SEQUENCE</scope>
    <source>
        <strain evidence="1">ADurb.Bin160</strain>
    </source>
</reference>
<name>A0A1V5ZQ03_9BACT</name>
<proteinExistence type="predicted"/>
<organism evidence="1">
    <name type="scientific">candidate division CPR1 bacterium ADurb.Bin160</name>
    <dbReference type="NCBI Taxonomy" id="1852826"/>
    <lineage>
        <taxon>Bacteria</taxon>
        <taxon>candidate division CPR1</taxon>
    </lineage>
</organism>
<dbReference type="EMBL" id="MWDB01000003">
    <property type="protein sequence ID" value="OQB42365.1"/>
    <property type="molecule type" value="Genomic_DNA"/>
</dbReference>
<dbReference type="Proteomes" id="UP000485621">
    <property type="component" value="Unassembled WGS sequence"/>
</dbReference>
<protein>
    <submittedName>
        <fullName evidence="1">Uncharacterized protein</fullName>
    </submittedName>
</protein>
<evidence type="ECO:0000313" key="1">
    <source>
        <dbReference type="EMBL" id="OQB42365.1"/>
    </source>
</evidence>
<dbReference type="AlphaFoldDB" id="A0A1V5ZQ03"/>
<sequence>MNCMNLLLFIHDEVLNKFFHFLQARPRSTTGRAYILLRFSYPNLFIVGSRRITKLEVRYPTFFKIHFKK</sequence>
<gene>
    <name evidence="1" type="ORF">BWY04_00244</name>
</gene>
<comment type="caution">
    <text evidence="1">The sequence shown here is derived from an EMBL/GenBank/DDBJ whole genome shotgun (WGS) entry which is preliminary data.</text>
</comment>
<accession>A0A1V5ZQ03</accession>